<accession>A0A1R3HV88</accession>
<dbReference type="Proteomes" id="UP000188268">
    <property type="component" value="Unassembled WGS sequence"/>
</dbReference>
<comment type="caution">
    <text evidence="2">The sequence shown here is derived from an EMBL/GenBank/DDBJ whole genome shotgun (WGS) entry which is preliminary data.</text>
</comment>
<feature type="non-terminal residue" evidence="2">
    <location>
        <position position="1"/>
    </location>
</feature>
<name>A0A1R3HV88_COCAP</name>
<dbReference type="PANTHER" id="PTHR31236:SF32">
    <property type="entry name" value="BURP DOMAIN PROTEIN USPL1-LIKE"/>
    <property type="match status" value="1"/>
</dbReference>
<gene>
    <name evidence="2" type="ORF">CCACVL1_16865</name>
</gene>
<dbReference type="Gramene" id="OMO74263">
    <property type="protein sequence ID" value="OMO74263"/>
    <property type="gene ID" value="CCACVL1_16865"/>
</dbReference>
<evidence type="ECO:0000313" key="3">
    <source>
        <dbReference type="Proteomes" id="UP000188268"/>
    </source>
</evidence>
<dbReference type="PROSITE" id="PS51277">
    <property type="entry name" value="BURP"/>
    <property type="match status" value="1"/>
</dbReference>
<keyword evidence="3" id="KW-1185">Reference proteome</keyword>
<dbReference type="SMART" id="SM01045">
    <property type="entry name" value="BURP"/>
    <property type="match status" value="1"/>
</dbReference>
<proteinExistence type="predicted"/>
<organism evidence="2 3">
    <name type="scientific">Corchorus capsularis</name>
    <name type="common">Jute</name>
    <dbReference type="NCBI Taxonomy" id="210143"/>
    <lineage>
        <taxon>Eukaryota</taxon>
        <taxon>Viridiplantae</taxon>
        <taxon>Streptophyta</taxon>
        <taxon>Embryophyta</taxon>
        <taxon>Tracheophyta</taxon>
        <taxon>Spermatophyta</taxon>
        <taxon>Magnoliopsida</taxon>
        <taxon>eudicotyledons</taxon>
        <taxon>Gunneridae</taxon>
        <taxon>Pentapetalae</taxon>
        <taxon>rosids</taxon>
        <taxon>malvids</taxon>
        <taxon>Malvales</taxon>
        <taxon>Malvaceae</taxon>
        <taxon>Grewioideae</taxon>
        <taxon>Apeibeae</taxon>
        <taxon>Corchorus</taxon>
    </lineage>
</organism>
<dbReference type="OrthoDB" id="1909293at2759"/>
<evidence type="ECO:0000313" key="2">
    <source>
        <dbReference type="EMBL" id="OMO74263.1"/>
    </source>
</evidence>
<evidence type="ECO:0000259" key="1">
    <source>
        <dbReference type="PROSITE" id="PS51277"/>
    </source>
</evidence>
<dbReference type="InterPro" id="IPR044816">
    <property type="entry name" value="BURP"/>
</dbReference>
<dbReference type="InterPro" id="IPR004873">
    <property type="entry name" value="BURP_dom"/>
</dbReference>
<reference evidence="2 3" key="1">
    <citation type="submission" date="2013-09" db="EMBL/GenBank/DDBJ databases">
        <title>Corchorus capsularis genome sequencing.</title>
        <authorList>
            <person name="Alam M."/>
            <person name="Haque M.S."/>
            <person name="Islam M.S."/>
            <person name="Emdad E.M."/>
            <person name="Islam M.M."/>
            <person name="Ahmed B."/>
            <person name="Halim A."/>
            <person name="Hossen Q.M.M."/>
            <person name="Hossain M.Z."/>
            <person name="Ahmed R."/>
            <person name="Khan M.M."/>
            <person name="Islam R."/>
            <person name="Rashid M.M."/>
            <person name="Khan S.A."/>
            <person name="Rahman M.S."/>
            <person name="Alam M."/>
        </authorList>
    </citation>
    <scope>NUCLEOTIDE SEQUENCE [LARGE SCALE GENOMIC DNA]</scope>
    <source>
        <strain evidence="3">cv. CVL-1</strain>
        <tissue evidence="2">Whole seedling</tissue>
    </source>
</reference>
<dbReference type="PANTHER" id="PTHR31236">
    <property type="entry name" value="BURP DOMAIN PROTEIN USPL1-LIKE"/>
    <property type="match status" value="1"/>
</dbReference>
<protein>
    <recommendedName>
        <fullName evidence="1">BURP domain-containing protein</fullName>
    </recommendedName>
</protein>
<dbReference type="Pfam" id="PF03181">
    <property type="entry name" value="BURP"/>
    <property type="match status" value="1"/>
</dbReference>
<dbReference type="EMBL" id="AWWV01011129">
    <property type="protein sequence ID" value="OMO74263.1"/>
    <property type="molecule type" value="Genomic_DNA"/>
</dbReference>
<dbReference type="STRING" id="210143.A0A1R3HV88"/>
<sequence>HSHGSEVKEMADVNGNEIKKEVQDLENVMDIERINVLRLHSMDSVRSKEDIGHQHAMADHNHPSSHMNPSLRVFFTLNQLKVGKTMPIYFPKNDPSKSPQLLPKEEADSIPFSLKQLPYLLRFFSFSQGSPQAIAMENTLRECETKPIKGETKFCATSLDSMFDFARTIFGLNSQFEIVATTHLITKSINTHFQNYTILEKPKEISTPKMKMVACHTMPYPYAVLYCHSQETENRVFKVSLGGGENGDRVEAVAVCHMDTSQWTPNHVSFRVLGIEPGTPGVCHFFPADNFVLIPLPAHP</sequence>
<dbReference type="OMA" id="PYPYTVF"/>
<dbReference type="AlphaFoldDB" id="A0A1R3HV88"/>
<feature type="domain" description="BURP" evidence="1">
    <location>
        <begin position="74"/>
        <end position="296"/>
    </location>
</feature>